<evidence type="ECO:0000313" key="2">
    <source>
        <dbReference type="Proteomes" id="UP001558613"/>
    </source>
</evidence>
<reference evidence="1 2" key="1">
    <citation type="submission" date="2023-09" db="EMBL/GenBank/DDBJ databases">
        <authorList>
            <person name="Wang M."/>
        </authorList>
    </citation>
    <scope>NUCLEOTIDE SEQUENCE [LARGE SCALE GENOMIC DNA]</scope>
    <source>
        <strain evidence="1">GT-2023</strain>
        <tissue evidence="1">Liver</tissue>
    </source>
</reference>
<comment type="caution">
    <text evidence="1">The sequence shown here is derived from an EMBL/GenBank/DDBJ whole genome shotgun (WGS) entry which is preliminary data.</text>
</comment>
<gene>
    <name evidence="1" type="ORF">QQF64_014332</name>
</gene>
<evidence type="ECO:0000313" key="1">
    <source>
        <dbReference type="EMBL" id="KAL1279732.1"/>
    </source>
</evidence>
<sequence length="178" mass="19489">MKSLFAANCTKLWKNTSVVPNESWSSLCGFGALFVCVCEERLGAAETRLYTLSLVYQKGDQSAFIRGDRSPGLRIRRLPDPDARSCRRPADFNHASLSVFESSRLTMISSVITHRARPRGDGAPSGAVLMALGASLPFSIIMWTTGATAQSETSQVGDEEGARMFLSDSFLKKKQTQF</sequence>
<dbReference type="Proteomes" id="UP001558613">
    <property type="component" value="Unassembled WGS sequence"/>
</dbReference>
<proteinExistence type="predicted"/>
<organism evidence="1 2">
    <name type="scientific">Cirrhinus molitorella</name>
    <name type="common">mud carp</name>
    <dbReference type="NCBI Taxonomy" id="172907"/>
    <lineage>
        <taxon>Eukaryota</taxon>
        <taxon>Metazoa</taxon>
        <taxon>Chordata</taxon>
        <taxon>Craniata</taxon>
        <taxon>Vertebrata</taxon>
        <taxon>Euteleostomi</taxon>
        <taxon>Actinopterygii</taxon>
        <taxon>Neopterygii</taxon>
        <taxon>Teleostei</taxon>
        <taxon>Ostariophysi</taxon>
        <taxon>Cypriniformes</taxon>
        <taxon>Cyprinidae</taxon>
        <taxon>Labeoninae</taxon>
        <taxon>Labeonini</taxon>
        <taxon>Cirrhinus</taxon>
    </lineage>
</organism>
<dbReference type="EMBL" id="JAYMGO010000002">
    <property type="protein sequence ID" value="KAL1279732.1"/>
    <property type="molecule type" value="Genomic_DNA"/>
</dbReference>
<protein>
    <submittedName>
        <fullName evidence="1">Uncharacterized protein</fullName>
    </submittedName>
</protein>
<accession>A0ABR3NSK2</accession>
<name>A0ABR3NSK2_9TELE</name>
<keyword evidence="2" id="KW-1185">Reference proteome</keyword>